<dbReference type="EMBL" id="JTDF01002880">
    <property type="protein sequence ID" value="KAF8568334.1"/>
    <property type="molecule type" value="Genomic_DNA"/>
</dbReference>
<protein>
    <submittedName>
        <fullName evidence="1">Uncharacterized protein</fullName>
    </submittedName>
</protein>
<reference evidence="1 2" key="1">
    <citation type="submission" date="2019-07" db="EMBL/GenBank/DDBJ databases">
        <title>Annotation for the trematode Paragonimus westermani.</title>
        <authorList>
            <person name="Choi Y.-J."/>
        </authorList>
    </citation>
    <scope>NUCLEOTIDE SEQUENCE [LARGE SCALE GENOMIC DNA]</scope>
    <source>
        <strain evidence="1">180907_Pwestermani</strain>
    </source>
</reference>
<comment type="caution">
    <text evidence="1">The sequence shown here is derived from an EMBL/GenBank/DDBJ whole genome shotgun (WGS) entry which is preliminary data.</text>
</comment>
<proteinExistence type="predicted"/>
<dbReference type="AlphaFoldDB" id="A0A8T0DN18"/>
<accession>A0A8T0DN18</accession>
<sequence length="235" mass="26841">MVPTCEAKGAEFDQVHLTLAEPDERMSRIRETFAEDEEMQKLMQQIREDHLQSILQPQREQFEQPQQRLIKSLIKALHSPSTSITSSDKSASVDSIAVAISEFHYEPSPGHTFTAWLKRWIDTFQIESQVNSLLASTTHALPATSAMVRDATTNDPLLRRVIHVHYTYGPPACPDFYLRSFYQRRFPKSIAAFYPQSSLFLLSCNNRFSNSSTSDIPDQPYEIFDTQVRILGKNG</sequence>
<dbReference type="Proteomes" id="UP000699462">
    <property type="component" value="Unassembled WGS sequence"/>
</dbReference>
<evidence type="ECO:0000313" key="2">
    <source>
        <dbReference type="Proteomes" id="UP000699462"/>
    </source>
</evidence>
<organism evidence="1 2">
    <name type="scientific">Paragonimus westermani</name>
    <dbReference type="NCBI Taxonomy" id="34504"/>
    <lineage>
        <taxon>Eukaryota</taxon>
        <taxon>Metazoa</taxon>
        <taxon>Spiralia</taxon>
        <taxon>Lophotrochozoa</taxon>
        <taxon>Platyhelminthes</taxon>
        <taxon>Trematoda</taxon>
        <taxon>Digenea</taxon>
        <taxon>Plagiorchiida</taxon>
        <taxon>Troglotremata</taxon>
        <taxon>Troglotrematidae</taxon>
        <taxon>Paragonimus</taxon>
    </lineage>
</organism>
<evidence type="ECO:0000313" key="1">
    <source>
        <dbReference type="EMBL" id="KAF8568334.1"/>
    </source>
</evidence>
<name>A0A8T0DN18_9TREM</name>
<dbReference type="OrthoDB" id="10053647at2759"/>
<gene>
    <name evidence="1" type="ORF">P879_08705</name>
</gene>
<keyword evidence="2" id="KW-1185">Reference proteome</keyword>